<evidence type="ECO:0000256" key="6">
    <source>
        <dbReference type="ARBA" id="ARBA00042773"/>
    </source>
</evidence>
<comment type="pathway">
    <text evidence="2">Lipid metabolism; fatty acid beta-oxidation.</text>
</comment>
<name>A0ABS5ZWN5_9PROT</name>
<dbReference type="InterPro" id="IPR042099">
    <property type="entry name" value="ANL_N_sf"/>
</dbReference>
<evidence type="ECO:0000313" key="10">
    <source>
        <dbReference type="Proteomes" id="UP000755654"/>
    </source>
</evidence>
<gene>
    <name evidence="9" type="ORF">HAP95_04560</name>
</gene>
<dbReference type="EC" id="6.2.1.3" evidence="4"/>
<dbReference type="InterPro" id="IPR045851">
    <property type="entry name" value="AMP-bd_C_sf"/>
</dbReference>
<evidence type="ECO:0000256" key="3">
    <source>
        <dbReference type="ARBA" id="ARBA00022598"/>
    </source>
</evidence>
<keyword evidence="3" id="KW-0436">Ligase</keyword>
<dbReference type="PANTHER" id="PTHR43767">
    <property type="entry name" value="LONG-CHAIN-FATTY-ACID--COA LIGASE"/>
    <property type="match status" value="1"/>
</dbReference>
<comment type="caution">
    <text evidence="9">The sequence shown here is derived from an EMBL/GenBank/DDBJ whole genome shotgun (WGS) entry which is preliminary data.</text>
</comment>
<dbReference type="InterPro" id="IPR050237">
    <property type="entry name" value="ATP-dep_AMP-bd_enzyme"/>
</dbReference>
<comment type="subcellular location">
    <subcellularLocation>
        <location evidence="1">Membrane</location>
        <topology evidence="1">Peripheral membrane protein</topology>
    </subcellularLocation>
</comment>
<dbReference type="Pfam" id="PF13193">
    <property type="entry name" value="AMP-binding_C"/>
    <property type="match status" value="1"/>
</dbReference>
<proteinExistence type="predicted"/>
<evidence type="ECO:0000256" key="1">
    <source>
        <dbReference type="ARBA" id="ARBA00004170"/>
    </source>
</evidence>
<dbReference type="InterPro" id="IPR025110">
    <property type="entry name" value="AMP-bd_C"/>
</dbReference>
<evidence type="ECO:0000259" key="7">
    <source>
        <dbReference type="Pfam" id="PF00501"/>
    </source>
</evidence>
<dbReference type="PANTHER" id="PTHR43767:SF8">
    <property type="entry name" value="LONG-CHAIN-FATTY-ACID--COA LIGASE"/>
    <property type="match status" value="1"/>
</dbReference>
<accession>A0ABS5ZWN5</accession>
<dbReference type="Gene3D" id="3.40.50.12780">
    <property type="entry name" value="N-terminal domain of ligase-like"/>
    <property type="match status" value="1"/>
</dbReference>
<feature type="domain" description="AMP-dependent synthetase/ligase" evidence="7">
    <location>
        <begin position="19"/>
        <end position="297"/>
    </location>
</feature>
<evidence type="ECO:0000259" key="8">
    <source>
        <dbReference type="Pfam" id="PF13193"/>
    </source>
</evidence>
<dbReference type="SUPFAM" id="SSF56801">
    <property type="entry name" value="Acetyl-CoA synthetase-like"/>
    <property type="match status" value="1"/>
</dbReference>
<evidence type="ECO:0000256" key="5">
    <source>
        <dbReference type="ARBA" id="ARBA00039545"/>
    </source>
</evidence>
<dbReference type="RefSeq" id="WP_215883142.1">
    <property type="nucleotide sequence ID" value="NZ_JAAOMP010000037.1"/>
</dbReference>
<evidence type="ECO:0000256" key="4">
    <source>
        <dbReference type="ARBA" id="ARBA00026121"/>
    </source>
</evidence>
<organism evidence="9 10">
    <name type="scientific">Acidithiobacillus sulfurivorans</name>
    <dbReference type="NCBI Taxonomy" id="1958756"/>
    <lineage>
        <taxon>Bacteria</taxon>
        <taxon>Pseudomonadati</taxon>
        <taxon>Pseudomonadota</taxon>
        <taxon>Acidithiobacillia</taxon>
        <taxon>Acidithiobacillales</taxon>
        <taxon>Acidithiobacillaceae</taxon>
        <taxon>Acidithiobacillus</taxon>
    </lineage>
</organism>
<dbReference type="Pfam" id="PF00501">
    <property type="entry name" value="AMP-binding"/>
    <property type="match status" value="1"/>
</dbReference>
<dbReference type="EMBL" id="JAAOMP010000037">
    <property type="protein sequence ID" value="MBU2759441.1"/>
    <property type="molecule type" value="Genomic_DNA"/>
</dbReference>
<sequence>MDTPATNLLPLMTHTSANDIVAFRHGEAITARQFLADVEQIRAMLLPGKHVLNVCHDRYRFMVGLAAVMTAHKISLLPSTYTNETINQMLRFAPDVFCLNDADNDINLPQLCLSDLSPKLEVNKNIPIPLLPGDLPVGYVFTSGSSGSPVPHLKRWAALVGSARSEAQRLGLFDGRKYTVLGTVPPQHMYGLESTILIVLQSGGALSSPQYFYPADIGAEFSSLPRPRLLVSTPIHLRALLSANISLPTADLLVSATAPLPQDLAQKAEASFEAPLQEIYGSTETGLIATRRSAQTDAWTLLPGLHLTKEAGHLWVRGGHLAQKTKISDNLEVLNKEQFLLQGRAADLVNIAGKRSSLDYLNHQLNSIPEVQDGVFFMPDDGMPGSVSRLIAFVVARGVDAQLINAKLRERIDPAFLPRPLHMVDALPRNNTGKLPREALLALVTAYHKRENNPDTA</sequence>
<evidence type="ECO:0000313" key="9">
    <source>
        <dbReference type="EMBL" id="MBU2759441.1"/>
    </source>
</evidence>
<reference evidence="9 10" key="1">
    <citation type="journal article" date="2021" name="ISME J.">
        <title>Genomic evolution of the class Acidithiobacillia: deep-branching Proteobacteria living in extreme acidic conditions.</title>
        <authorList>
            <person name="Moya-Beltran A."/>
            <person name="Beard S."/>
            <person name="Rojas-Villalobos C."/>
            <person name="Issotta F."/>
            <person name="Gallardo Y."/>
            <person name="Ulloa R."/>
            <person name="Giaveno A."/>
            <person name="Degli Esposti M."/>
            <person name="Johnson D.B."/>
            <person name="Quatrini R."/>
        </authorList>
    </citation>
    <scope>NUCLEOTIDE SEQUENCE [LARGE SCALE GENOMIC DNA]</scope>
    <source>
        <strain evidence="9 10">RW2</strain>
    </source>
</reference>
<protein>
    <recommendedName>
        <fullName evidence="5">Long-chain-fatty-acid--CoA ligase</fullName>
        <ecNumber evidence="4">6.2.1.3</ecNumber>
    </recommendedName>
    <alternativeName>
        <fullName evidence="6">Long-chain acyl-CoA synthetase</fullName>
    </alternativeName>
</protein>
<feature type="domain" description="AMP-binding enzyme C-terminal" evidence="8">
    <location>
        <begin position="366"/>
        <end position="434"/>
    </location>
</feature>
<dbReference type="Proteomes" id="UP000755654">
    <property type="component" value="Unassembled WGS sequence"/>
</dbReference>
<dbReference type="InterPro" id="IPR000873">
    <property type="entry name" value="AMP-dep_synth/lig_dom"/>
</dbReference>
<evidence type="ECO:0000256" key="2">
    <source>
        <dbReference type="ARBA" id="ARBA00005005"/>
    </source>
</evidence>
<keyword evidence="10" id="KW-1185">Reference proteome</keyword>
<dbReference type="Gene3D" id="3.30.300.30">
    <property type="match status" value="1"/>
</dbReference>